<evidence type="ECO:0000313" key="5">
    <source>
        <dbReference type="Proteomes" id="UP001151760"/>
    </source>
</evidence>
<organism evidence="2 5">
    <name type="scientific">Tanacetum coccineum</name>
    <dbReference type="NCBI Taxonomy" id="301880"/>
    <lineage>
        <taxon>Eukaryota</taxon>
        <taxon>Viridiplantae</taxon>
        <taxon>Streptophyta</taxon>
        <taxon>Embryophyta</taxon>
        <taxon>Tracheophyta</taxon>
        <taxon>Spermatophyta</taxon>
        <taxon>Magnoliopsida</taxon>
        <taxon>eudicotyledons</taxon>
        <taxon>Gunneridae</taxon>
        <taxon>Pentapetalae</taxon>
        <taxon>asterids</taxon>
        <taxon>campanulids</taxon>
        <taxon>Asterales</taxon>
        <taxon>Asteraceae</taxon>
        <taxon>Asteroideae</taxon>
        <taxon>Anthemideae</taxon>
        <taxon>Anthemidinae</taxon>
        <taxon>Tanacetum</taxon>
    </lineage>
</organism>
<feature type="region of interest" description="Disordered" evidence="1">
    <location>
        <begin position="159"/>
        <end position="180"/>
    </location>
</feature>
<dbReference type="EMBL" id="BQNB010014094">
    <property type="protein sequence ID" value="GJT23928.1"/>
    <property type="molecule type" value="Genomic_DNA"/>
</dbReference>
<keyword evidence="5" id="KW-1185">Reference proteome</keyword>
<evidence type="ECO:0000313" key="3">
    <source>
        <dbReference type="EMBL" id="GJT23928.1"/>
    </source>
</evidence>
<reference evidence="2" key="2">
    <citation type="submission" date="2022-01" db="EMBL/GenBank/DDBJ databases">
        <authorList>
            <person name="Yamashiro T."/>
            <person name="Shiraishi A."/>
            <person name="Satake H."/>
            <person name="Nakayama K."/>
        </authorList>
    </citation>
    <scope>NUCLEOTIDE SEQUENCE</scope>
</reference>
<gene>
    <name evidence="2" type="ORF">Tco_0876429</name>
    <name evidence="3" type="ORF">Tco_0893865</name>
    <name evidence="4" type="ORF">Tco_1017608</name>
</gene>
<dbReference type="EMBL" id="BQNB010017688">
    <property type="protein sequence ID" value="GJT66128.1"/>
    <property type="molecule type" value="Genomic_DNA"/>
</dbReference>
<evidence type="ECO:0000313" key="2">
    <source>
        <dbReference type="EMBL" id="GJT17723.1"/>
    </source>
</evidence>
<sequence>MVTNSNPSRGRMSPKSTTRDGEMKALWGVLSQSATSAISTINGPCTRGATRCNQEMAFLLAIVEDNYQNKTVQNRRIKIGGIEIHKMGYAVGNAEKRGNAPGNPDANVVTEYENKDIPRTGNFDDLCGNEPLRVPVEVVRKVIQNVNLLDSEGTISPYTSIDSRGIHGDPPDRSIKDWASPKTPTEIRQFLGLAVTIEGSLKDFRRLLRSEDFVVVLDAVTQRLRCGVNAA</sequence>
<accession>A0ABQ5BTT7</accession>
<reference evidence="2" key="1">
    <citation type="journal article" date="2022" name="Int. J. Mol. Sci.">
        <title>Draft Genome of Tanacetum Coccineum: Genomic Comparison of Closely Related Tanacetum-Family Plants.</title>
        <authorList>
            <person name="Yamashiro T."/>
            <person name="Shiraishi A."/>
            <person name="Nakayama K."/>
            <person name="Satake H."/>
        </authorList>
    </citation>
    <scope>NUCLEOTIDE SEQUENCE</scope>
</reference>
<evidence type="ECO:0000256" key="1">
    <source>
        <dbReference type="SAM" id="MobiDB-lite"/>
    </source>
</evidence>
<feature type="compositionally biased region" description="Basic and acidic residues" evidence="1">
    <location>
        <begin position="164"/>
        <end position="176"/>
    </location>
</feature>
<dbReference type="Proteomes" id="UP001151760">
    <property type="component" value="Unassembled WGS sequence"/>
</dbReference>
<feature type="region of interest" description="Disordered" evidence="1">
    <location>
        <begin position="1"/>
        <end position="21"/>
    </location>
</feature>
<proteinExistence type="predicted"/>
<comment type="caution">
    <text evidence="2">The sequence shown here is derived from an EMBL/GenBank/DDBJ whole genome shotgun (WGS) entry which is preliminary data.</text>
</comment>
<evidence type="ECO:0000313" key="4">
    <source>
        <dbReference type="EMBL" id="GJT66128.1"/>
    </source>
</evidence>
<dbReference type="EMBL" id="BQNB010013582">
    <property type="protein sequence ID" value="GJT17723.1"/>
    <property type="molecule type" value="Genomic_DNA"/>
</dbReference>
<name>A0ABQ5BTT7_9ASTR</name>
<protein>
    <submittedName>
        <fullName evidence="2">Uncharacterized protein</fullName>
    </submittedName>
</protein>